<feature type="active site" evidence="6">
    <location>
        <position position="15"/>
    </location>
</feature>
<evidence type="ECO:0000256" key="5">
    <source>
        <dbReference type="ARBA" id="ARBA00022801"/>
    </source>
</evidence>
<keyword evidence="5 6" id="KW-0378">Hydrolase</keyword>
<keyword evidence="3" id="KW-0645">Protease</keyword>
<organism evidence="8 9">
    <name type="scientific">[Myrmecia] bisecta</name>
    <dbReference type="NCBI Taxonomy" id="41462"/>
    <lineage>
        <taxon>Eukaryota</taxon>
        <taxon>Viridiplantae</taxon>
        <taxon>Chlorophyta</taxon>
        <taxon>core chlorophytes</taxon>
        <taxon>Trebouxiophyceae</taxon>
        <taxon>Trebouxiales</taxon>
        <taxon>Trebouxiaceae</taxon>
        <taxon>Myrmecia</taxon>
    </lineage>
</organism>
<dbReference type="GO" id="GO:0004843">
    <property type="term" value="F:cysteine-type deubiquitinase activity"/>
    <property type="evidence" value="ECO:0007669"/>
    <property type="project" value="UniProtKB-EC"/>
</dbReference>
<protein>
    <recommendedName>
        <fullName evidence="2">ubiquitinyl hydrolase 1</fullName>
        <ecNumber evidence="2">3.4.19.12</ecNumber>
    </recommendedName>
</protein>
<evidence type="ECO:0000256" key="3">
    <source>
        <dbReference type="ARBA" id="ARBA00022670"/>
    </source>
</evidence>
<comment type="caution">
    <text evidence="8">The sequence shown here is derived from an EMBL/GenBank/DDBJ whole genome shotgun (WGS) entry which is preliminary data.</text>
</comment>
<feature type="active site" evidence="6">
    <location>
        <position position="130"/>
    </location>
</feature>
<dbReference type="GO" id="GO:0016579">
    <property type="term" value="P:protein deubiquitination"/>
    <property type="evidence" value="ECO:0007669"/>
    <property type="project" value="InterPro"/>
</dbReference>
<evidence type="ECO:0000256" key="4">
    <source>
        <dbReference type="ARBA" id="ARBA00022786"/>
    </source>
</evidence>
<feature type="active site" evidence="6">
    <location>
        <position position="115"/>
    </location>
</feature>
<dbReference type="SMART" id="SM01246">
    <property type="entry name" value="Josephin"/>
    <property type="match status" value="1"/>
</dbReference>
<dbReference type="Proteomes" id="UP001489004">
    <property type="component" value="Unassembled WGS sequence"/>
</dbReference>
<dbReference type="EC" id="3.4.19.12" evidence="2"/>
<dbReference type="GO" id="GO:0006508">
    <property type="term" value="P:proteolysis"/>
    <property type="evidence" value="ECO:0007669"/>
    <property type="project" value="UniProtKB-KW"/>
</dbReference>
<sequence>MPAEVYHERQSRQLCLKHTLNNLLQHQAFTQRELDDLAFTLTNTRVPFLNPHRTVFLGNYDVNVLELALQQHGKELVWFDMRDTELRSLDLDQCWAIIVNVKSTGLLAQLFGGRHWFGLRRLNGFWYNLDSELKAPAMFGPALSAHVSADIPQPVVVGSQDGVAAALHFLRQTLAQPGAQLLLTEKGASFRICPVVLLTMKVVCVCALLALSFAVATAEPILPGQGFLPAGNLLTSDNSGPFDYSLLSQQANEIKAGIAAKQNFTDKDIIDFLVNVECLEGLFDTWGTFGNGFVGNLELGGPTPLGARKANLTEAVIPFMQEVALNEQGHALFTRHAGSKLPCPVIDFDGGFNALMAAAYGLGPNETILSRFGANFDAFKNDVNFVLSVLTLEELGATGNKGLIGLTTSPVLANGIAGLATSANSQATIERMLLWQMRNMTVEPFNETAQQVFARVSAYRDMMDGNQLVDQGLVNTDPRFIAVPYNFINIIPTDVRGLTLNRSPQQNINILTIGSPTGRGGFFPNGLLGAINTPAGYNLTANGTELLTPSIRRGTQVSPASIGTISPPLTGPSPANVFLLSVLVVFLGSFGHCQPFLPGQNLTPRGNILTVDAGGPYNFTLLSIQANEVRGGIAARDKYSDKDIVAFLTNVECLEGLFDTWGTFGRGFAGDLDRGGPKPKGARKANLTERTRPFMQEVALNEQGHALFTRHAGSDLPCPTLDFDGGFNQLLAYAYKLPKGETIEKKFGKPFDPFKNDVNFILSVLSLEELGATGNKGLAGLATNPVLANGITGLATSANSQATVQRFLLWQMRNETVEPFNETAQQVFARVSAARDDLDGPQLDDQGLVNTDPRFIAVPDGYLNLIPTDLQGLTFSRSPQQVIRIVTVGGKDDKGAFFPKGLSGKLKSSEGYDKLASGTDPFPKEPKLATQEKVKEAGKICPPITGPEPHEVPDMDQLTQATRYAAALDLGMYMWI</sequence>
<reference evidence="8 9" key="1">
    <citation type="journal article" date="2024" name="Nat. Commun.">
        <title>Phylogenomics reveals the evolutionary origins of lichenization in chlorophyte algae.</title>
        <authorList>
            <person name="Puginier C."/>
            <person name="Libourel C."/>
            <person name="Otte J."/>
            <person name="Skaloud P."/>
            <person name="Haon M."/>
            <person name="Grisel S."/>
            <person name="Petersen M."/>
            <person name="Berrin J.G."/>
            <person name="Delaux P.M."/>
            <person name="Dal Grande F."/>
            <person name="Keller J."/>
        </authorList>
    </citation>
    <scope>NUCLEOTIDE SEQUENCE [LARGE SCALE GENOMIC DNA]</scope>
    <source>
        <strain evidence="8 9">SAG 2043</strain>
    </source>
</reference>
<evidence type="ECO:0000313" key="9">
    <source>
        <dbReference type="Proteomes" id="UP001489004"/>
    </source>
</evidence>
<dbReference type="EMBL" id="JALJOR010000015">
    <property type="protein sequence ID" value="KAK9805704.1"/>
    <property type="molecule type" value="Genomic_DNA"/>
</dbReference>
<evidence type="ECO:0000256" key="6">
    <source>
        <dbReference type="PROSITE-ProRule" id="PRU00331"/>
    </source>
</evidence>
<dbReference type="AlphaFoldDB" id="A0AAW1P5W3"/>
<dbReference type="Gene3D" id="3.90.70.40">
    <property type="match status" value="1"/>
</dbReference>
<gene>
    <name evidence="8" type="ORF">WJX72_012559</name>
</gene>
<dbReference type="InterPro" id="IPR006155">
    <property type="entry name" value="Josephin"/>
</dbReference>
<dbReference type="Pfam" id="PF02099">
    <property type="entry name" value="Josephin"/>
    <property type="match status" value="1"/>
</dbReference>
<accession>A0AAW1P5W3</accession>
<dbReference type="PANTHER" id="PTHR31694">
    <property type="entry name" value="DESICCATION-LIKE PROTEIN"/>
    <property type="match status" value="1"/>
</dbReference>
<dbReference type="InterPro" id="IPR052965">
    <property type="entry name" value="Pigment-catalase-like"/>
</dbReference>
<dbReference type="PROSITE" id="PS50957">
    <property type="entry name" value="JOSEPHIN"/>
    <property type="match status" value="1"/>
</dbReference>
<feature type="domain" description="Josephin" evidence="7">
    <location>
        <begin position="2"/>
        <end position="184"/>
    </location>
</feature>
<dbReference type="PANTHER" id="PTHR31694:SF26">
    <property type="entry name" value="OS05G0151100 PROTEIN"/>
    <property type="match status" value="1"/>
</dbReference>
<evidence type="ECO:0000259" key="7">
    <source>
        <dbReference type="PROSITE" id="PS50957"/>
    </source>
</evidence>
<dbReference type="Pfam" id="PF13668">
    <property type="entry name" value="Ferritin_2"/>
    <property type="match status" value="2"/>
</dbReference>
<evidence type="ECO:0000313" key="8">
    <source>
        <dbReference type="EMBL" id="KAK9805704.1"/>
    </source>
</evidence>
<keyword evidence="9" id="KW-1185">Reference proteome</keyword>
<comment type="catalytic activity">
    <reaction evidence="1">
        <text>Thiol-dependent hydrolysis of ester, thioester, amide, peptide and isopeptide bonds formed by the C-terminal Gly of ubiquitin (a 76-residue protein attached to proteins as an intracellular targeting signal).</text>
        <dbReference type="EC" id="3.4.19.12"/>
    </reaction>
</comment>
<evidence type="ECO:0000256" key="1">
    <source>
        <dbReference type="ARBA" id="ARBA00000707"/>
    </source>
</evidence>
<evidence type="ECO:0000256" key="2">
    <source>
        <dbReference type="ARBA" id="ARBA00012759"/>
    </source>
</evidence>
<keyword evidence="4" id="KW-0833">Ubl conjugation pathway</keyword>
<name>A0AAW1P5W3_9CHLO</name>
<proteinExistence type="predicted"/>